<feature type="binding site" evidence="6">
    <location>
        <position position="242"/>
    </location>
    <ligand>
        <name>a divalent metal cation</name>
        <dbReference type="ChEBI" id="CHEBI:60240"/>
        <label>1</label>
    </ligand>
</feature>
<dbReference type="InterPro" id="IPR036005">
    <property type="entry name" value="Creatinase/aminopeptidase-like"/>
</dbReference>
<accession>A0A1F5SQ13</accession>
<feature type="binding site" evidence="6">
    <location>
        <position position="112"/>
    </location>
    <ligand>
        <name>a divalent metal cation</name>
        <dbReference type="ChEBI" id="CHEBI:60240"/>
        <label>2</label>
        <note>catalytic</note>
    </ligand>
</feature>
<evidence type="ECO:0000256" key="5">
    <source>
        <dbReference type="ARBA" id="ARBA00022801"/>
    </source>
</evidence>
<dbReference type="GO" id="GO:0005829">
    <property type="term" value="C:cytosol"/>
    <property type="evidence" value="ECO:0007669"/>
    <property type="project" value="TreeGrafter"/>
</dbReference>
<feature type="binding site" evidence="6">
    <location>
        <position position="242"/>
    </location>
    <ligand>
        <name>a divalent metal cation</name>
        <dbReference type="ChEBI" id="CHEBI:60240"/>
        <label>2</label>
        <note>catalytic</note>
    </ligand>
</feature>
<dbReference type="InterPro" id="IPR002467">
    <property type="entry name" value="Pept_M24A_MAP1"/>
</dbReference>
<sequence length="262" mass="28006">MIKLKTQKEIETLREGGLILGTILEALGHMAVPGANTADLEAEALRRIKEAHGQPAFKGYKIRKSDKGFPSALCVSVNEDVVHGAAVPGKFLQDGDIVGLDIGMKYKDFYTDTAVTVGVGEISAAAQKLLAVTQECLQLGIRQAKPDNTLRDIARAIQINAESNHFGVVRELVGHGVGYAVHEEPQVPNFDSGEKEVMGVVLKPGMVIAIEPMLTLGDWHIRTGADHFALATVDGQLAAHFEHTVAIVEGGNIVITSTEEGL</sequence>
<dbReference type="NCBIfam" id="TIGR00500">
    <property type="entry name" value="met_pdase_I"/>
    <property type="match status" value="1"/>
</dbReference>
<evidence type="ECO:0000256" key="7">
    <source>
        <dbReference type="RuleBase" id="RU003653"/>
    </source>
</evidence>
<evidence type="ECO:0000259" key="8">
    <source>
        <dbReference type="Pfam" id="PF00557"/>
    </source>
</evidence>
<dbReference type="HAMAP" id="MF_01974">
    <property type="entry name" value="MetAP_1"/>
    <property type="match status" value="1"/>
</dbReference>
<keyword evidence="2 6" id="KW-0031">Aminopeptidase</keyword>
<dbReference type="CDD" id="cd01086">
    <property type="entry name" value="MetAP1"/>
    <property type="match status" value="1"/>
</dbReference>
<dbReference type="PANTHER" id="PTHR43330">
    <property type="entry name" value="METHIONINE AMINOPEPTIDASE"/>
    <property type="match status" value="1"/>
</dbReference>
<dbReference type="InterPro" id="IPR001714">
    <property type="entry name" value="Pept_M24_MAP"/>
</dbReference>
<feature type="binding site" evidence="6">
    <location>
        <position position="112"/>
    </location>
    <ligand>
        <name>a divalent metal cation</name>
        <dbReference type="ChEBI" id="CHEBI:60240"/>
        <label>1</label>
    </ligand>
</feature>
<name>A0A1F5SQ13_9BACT</name>
<comment type="cofactor">
    <cofactor evidence="6">
        <name>Co(2+)</name>
        <dbReference type="ChEBI" id="CHEBI:48828"/>
    </cofactor>
    <cofactor evidence="6">
        <name>Zn(2+)</name>
        <dbReference type="ChEBI" id="CHEBI:29105"/>
    </cofactor>
    <cofactor evidence="6">
        <name>Mn(2+)</name>
        <dbReference type="ChEBI" id="CHEBI:29035"/>
    </cofactor>
    <cofactor evidence="6">
        <name>Fe(2+)</name>
        <dbReference type="ChEBI" id="CHEBI:29033"/>
    </cofactor>
    <text evidence="6">Binds 2 divalent metal cations per subunit. Has a high-affinity and a low affinity metal-binding site. The true nature of the physiological cofactor is under debate. The enzyme is active with cobalt, zinc, manganese or divalent iron ions. Most likely, methionine aminopeptidases function as mononuclear Fe(2+)-metalloproteases under physiological conditions, and the catalytically relevant metal-binding site has been assigned to the histidine-containing high-affinity site.</text>
</comment>
<keyword evidence="4 6" id="KW-0479">Metal-binding</keyword>
<keyword evidence="5 6" id="KW-0378">Hydrolase</keyword>
<dbReference type="Pfam" id="PF00557">
    <property type="entry name" value="Peptidase_M24"/>
    <property type="match status" value="1"/>
</dbReference>
<dbReference type="GO" id="GO:0004239">
    <property type="term" value="F:initiator methionyl aminopeptidase activity"/>
    <property type="evidence" value="ECO:0007669"/>
    <property type="project" value="UniProtKB-UniRule"/>
</dbReference>
<gene>
    <name evidence="6" type="primary">map</name>
    <name evidence="9" type="ORF">A2242_02190</name>
</gene>
<evidence type="ECO:0000313" key="9">
    <source>
        <dbReference type="EMBL" id="OGF28808.1"/>
    </source>
</evidence>
<feature type="binding site" evidence="6">
    <location>
        <position position="175"/>
    </location>
    <ligand>
        <name>a divalent metal cation</name>
        <dbReference type="ChEBI" id="CHEBI:60240"/>
        <label>2</label>
        <note>catalytic</note>
    </ligand>
</feature>
<feature type="binding site" evidence="6">
    <location>
        <position position="83"/>
    </location>
    <ligand>
        <name>substrate</name>
    </ligand>
</feature>
<evidence type="ECO:0000256" key="3">
    <source>
        <dbReference type="ARBA" id="ARBA00022670"/>
    </source>
</evidence>
<evidence type="ECO:0000256" key="1">
    <source>
        <dbReference type="ARBA" id="ARBA00002521"/>
    </source>
</evidence>
<dbReference type="EC" id="3.4.11.18" evidence="6 7"/>
<feature type="binding site" evidence="6">
    <location>
        <position position="101"/>
    </location>
    <ligand>
        <name>a divalent metal cation</name>
        <dbReference type="ChEBI" id="CHEBI:60240"/>
        <label>1</label>
    </ligand>
</feature>
<dbReference type="AlphaFoldDB" id="A0A1F5SQ13"/>
<dbReference type="Gene3D" id="3.90.230.10">
    <property type="entry name" value="Creatinase/methionine aminopeptidase superfamily"/>
    <property type="match status" value="1"/>
</dbReference>
<evidence type="ECO:0000256" key="6">
    <source>
        <dbReference type="HAMAP-Rule" id="MF_01974"/>
    </source>
</evidence>
<dbReference type="Proteomes" id="UP000178925">
    <property type="component" value="Unassembled WGS sequence"/>
</dbReference>
<dbReference type="EMBL" id="MFGC01000006">
    <property type="protein sequence ID" value="OGF28808.1"/>
    <property type="molecule type" value="Genomic_DNA"/>
</dbReference>
<dbReference type="InterPro" id="IPR000994">
    <property type="entry name" value="Pept_M24"/>
</dbReference>
<evidence type="ECO:0000256" key="4">
    <source>
        <dbReference type="ARBA" id="ARBA00022723"/>
    </source>
</evidence>
<proteinExistence type="inferred from homology"/>
<dbReference type="PANTHER" id="PTHR43330:SF27">
    <property type="entry name" value="METHIONINE AMINOPEPTIDASE"/>
    <property type="match status" value="1"/>
</dbReference>
<dbReference type="GO" id="GO:0006508">
    <property type="term" value="P:proteolysis"/>
    <property type="evidence" value="ECO:0007669"/>
    <property type="project" value="UniProtKB-KW"/>
</dbReference>
<dbReference type="GO" id="GO:0070006">
    <property type="term" value="F:metalloaminopeptidase activity"/>
    <property type="evidence" value="ECO:0007669"/>
    <property type="project" value="UniProtKB-UniRule"/>
</dbReference>
<comment type="similarity">
    <text evidence="6">Belongs to the peptidase M24A family. Methionine aminopeptidase type 1 subfamily.</text>
</comment>
<reference evidence="9 10" key="1">
    <citation type="journal article" date="2016" name="Nat. Commun.">
        <title>Thousands of microbial genomes shed light on interconnected biogeochemical processes in an aquifer system.</title>
        <authorList>
            <person name="Anantharaman K."/>
            <person name="Brown C.T."/>
            <person name="Hug L.A."/>
            <person name="Sharon I."/>
            <person name="Castelle C.J."/>
            <person name="Probst A.J."/>
            <person name="Thomas B.C."/>
            <person name="Singh A."/>
            <person name="Wilkins M.J."/>
            <person name="Karaoz U."/>
            <person name="Brodie E.L."/>
            <person name="Williams K.H."/>
            <person name="Hubbard S.S."/>
            <person name="Banfield J.F."/>
        </authorList>
    </citation>
    <scope>NUCLEOTIDE SEQUENCE [LARGE SCALE GENOMIC DNA]</scope>
</reference>
<organism evidence="9 10">
    <name type="scientific">Candidatus Falkowbacteria bacterium RIFOXYA2_FULL_47_9</name>
    <dbReference type="NCBI Taxonomy" id="1797995"/>
    <lineage>
        <taxon>Bacteria</taxon>
        <taxon>Candidatus Falkowiibacteriota</taxon>
    </lineage>
</organism>
<keyword evidence="3 6" id="KW-0645">Protease</keyword>
<feature type="binding site" evidence="6">
    <location>
        <position position="211"/>
    </location>
    <ligand>
        <name>a divalent metal cation</name>
        <dbReference type="ChEBI" id="CHEBI:60240"/>
        <label>2</label>
        <note>catalytic</note>
    </ligand>
</feature>
<comment type="caution">
    <text evidence="9">The sequence shown here is derived from an EMBL/GenBank/DDBJ whole genome shotgun (WGS) entry which is preliminary data.</text>
</comment>
<comment type="catalytic activity">
    <reaction evidence="6 7">
        <text>Release of N-terminal amino acids, preferentially methionine, from peptides and arylamides.</text>
        <dbReference type="EC" id="3.4.11.18"/>
    </reaction>
</comment>
<comment type="subunit">
    <text evidence="6">Monomer.</text>
</comment>
<feature type="binding site" evidence="6">
    <location>
        <position position="182"/>
    </location>
    <ligand>
        <name>substrate</name>
    </ligand>
</feature>
<comment type="function">
    <text evidence="1 6">Removes the N-terminal methionine from nascent proteins. The N-terminal methionine is often cleaved when the second residue in the primary sequence is small and uncharged (Met-Ala-, Cys, Gly, Pro, Ser, Thr, or Val). Requires deformylation of the N(alpha)-formylated initiator methionine before it can be hydrolyzed.</text>
</comment>
<evidence type="ECO:0000313" key="10">
    <source>
        <dbReference type="Proteomes" id="UP000178925"/>
    </source>
</evidence>
<protein>
    <recommendedName>
        <fullName evidence="6 7">Methionine aminopeptidase</fullName>
        <shortName evidence="6">MAP</shortName>
        <shortName evidence="6">MetAP</shortName>
        <ecNumber evidence="6 7">3.4.11.18</ecNumber>
    </recommendedName>
    <alternativeName>
        <fullName evidence="6">Peptidase M</fullName>
    </alternativeName>
</protein>
<dbReference type="SUPFAM" id="SSF55920">
    <property type="entry name" value="Creatinase/aminopeptidase"/>
    <property type="match status" value="1"/>
</dbReference>
<dbReference type="STRING" id="1797995.A2242_02190"/>
<evidence type="ECO:0000256" key="2">
    <source>
        <dbReference type="ARBA" id="ARBA00022438"/>
    </source>
</evidence>
<dbReference type="PRINTS" id="PR00599">
    <property type="entry name" value="MAPEPTIDASE"/>
</dbReference>
<dbReference type="GO" id="GO:0046872">
    <property type="term" value="F:metal ion binding"/>
    <property type="evidence" value="ECO:0007669"/>
    <property type="project" value="UniProtKB-UniRule"/>
</dbReference>
<feature type="domain" description="Peptidase M24" evidence="8">
    <location>
        <begin position="12"/>
        <end position="248"/>
    </location>
</feature>